<evidence type="ECO:0000256" key="1">
    <source>
        <dbReference type="ARBA" id="ARBA00004127"/>
    </source>
</evidence>
<organism evidence="6 7">
    <name type="scientific">Calocera cornea HHB12733</name>
    <dbReference type="NCBI Taxonomy" id="1353952"/>
    <lineage>
        <taxon>Eukaryota</taxon>
        <taxon>Fungi</taxon>
        <taxon>Dikarya</taxon>
        <taxon>Basidiomycota</taxon>
        <taxon>Agaricomycotina</taxon>
        <taxon>Dacrymycetes</taxon>
        <taxon>Dacrymycetales</taxon>
        <taxon>Dacrymycetaceae</taxon>
        <taxon>Calocera</taxon>
    </lineage>
</organism>
<name>A0A165J9H4_9BASI</name>
<evidence type="ECO:0000313" key="6">
    <source>
        <dbReference type="EMBL" id="KZT61552.1"/>
    </source>
</evidence>
<dbReference type="STRING" id="1353952.A0A165J9H4"/>
<dbReference type="GO" id="GO:0007096">
    <property type="term" value="P:regulation of exit from mitosis"/>
    <property type="evidence" value="ECO:0007669"/>
    <property type="project" value="TreeGrafter"/>
</dbReference>
<sequence length="227" mass="25506">MLGFAIGGLLNVCHWLVWWATFAEEDKGWELDDAPSRDWIWTMTGLLLLCISIGNTFLTFTTTKSYQLFLAKEPVSSAHASFVAADLTLDEDVAPSETRRFLAGNPASPTPEEISVMKTVQQIEVWNPGEGQVALFMRLFSAYSPVHALTYQVGPNWLVILTIAPSLTLLLFGTVSMYISLLKDRDIIASEVMHEYNDKFVYPNIAPVKKDAATMTHEAEIVDFRWR</sequence>
<dbReference type="OrthoDB" id="3363151at2759"/>
<evidence type="ECO:0000313" key="7">
    <source>
        <dbReference type="Proteomes" id="UP000076842"/>
    </source>
</evidence>
<dbReference type="GO" id="GO:0043007">
    <property type="term" value="P:maintenance of rDNA"/>
    <property type="evidence" value="ECO:0007669"/>
    <property type="project" value="TreeGrafter"/>
</dbReference>
<dbReference type="PANTHER" id="PTHR28293:SF1">
    <property type="entry name" value="NUCLEAR RIM PROTEIN 1"/>
    <property type="match status" value="1"/>
</dbReference>
<keyword evidence="2 5" id="KW-0812">Transmembrane</keyword>
<reference evidence="6 7" key="1">
    <citation type="journal article" date="2016" name="Mol. Biol. Evol.">
        <title>Comparative Genomics of Early-Diverging Mushroom-Forming Fungi Provides Insights into the Origins of Lignocellulose Decay Capabilities.</title>
        <authorList>
            <person name="Nagy L.G."/>
            <person name="Riley R."/>
            <person name="Tritt A."/>
            <person name="Adam C."/>
            <person name="Daum C."/>
            <person name="Floudas D."/>
            <person name="Sun H."/>
            <person name="Yadav J.S."/>
            <person name="Pangilinan J."/>
            <person name="Larsson K.H."/>
            <person name="Matsuura K."/>
            <person name="Barry K."/>
            <person name="Labutti K."/>
            <person name="Kuo R."/>
            <person name="Ohm R.A."/>
            <person name="Bhattacharya S.S."/>
            <person name="Shirouzu T."/>
            <person name="Yoshinaga Y."/>
            <person name="Martin F.M."/>
            <person name="Grigoriev I.V."/>
            <person name="Hibbett D.S."/>
        </authorList>
    </citation>
    <scope>NUCLEOTIDE SEQUENCE [LARGE SCALE GENOMIC DNA]</scope>
    <source>
        <strain evidence="6 7">HHB12733</strain>
    </source>
</reference>
<dbReference type="InParanoid" id="A0A165J9H4"/>
<evidence type="ECO:0008006" key="8">
    <source>
        <dbReference type="Google" id="ProtNLM"/>
    </source>
</evidence>
<evidence type="ECO:0000256" key="5">
    <source>
        <dbReference type="SAM" id="Phobius"/>
    </source>
</evidence>
<keyword evidence="4 5" id="KW-0472">Membrane</keyword>
<dbReference type="PANTHER" id="PTHR28293">
    <property type="entry name" value="NUCLEAR RIM PROTEIN 1"/>
    <property type="match status" value="1"/>
</dbReference>
<accession>A0A165J9H4</accession>
<keyword evidence="3 5" id="KW-1133">Transmembrane helix</keyword>
<dbReference type="GO" id="GO:0012505">
    <property type="term" value="C:endomembrane system"/>
    <property type="evidence" value="ECO:0007669"/>
    <property type="project" value="UniProtKB-SubCell"/>
</dbReference>
<evidence type="ECO:0000256" key="2">
    <source>
        <dbReference type="ARBA" id="ARBA00022692"/>
    </source>
</evidence>
<keyword evidence="7" id="KW-1185">Reference proteome</keyword>
<dbReference type="InterPro" id="IPR018819">
    <property type="entry name" value="Nur1/Mug154"/>
</dbReference>
<proteinExistence type="predicted"/>
<dbReference type="Pfam" id="PF10332">
    <property type="entry name" value="DUF2418"/>
    <property type="match status" value="1"/>
</dbReference>
<dbReference type="Proteomes" id="UP000076842">
    <property type="component" value="Unassembled WGS sequence"/>
</dbReference>
<dbReference type="AlphaFoldDB" id="A0A165J9H4"/>
<comment type="subcellular location">
    <subcellularLocation>
        <location evidence="1">Endomembrane system</location>
        <topology evidence="1">Multi-pass membrane protein</topology>
    </subcellularLocation>
</comment>
<feature type="transmembrane region" description="Helical" evidence="5">
    <location>
        <begin position="39"/>
        <end position="60"/>
    </location>
</feature>
<protein>
    <recommendedName>
        <fullName evidence="8">Transmembrane protein</fullName>
    </recommendedName>
</protein>
<feature type="transmembrane region" description="Helical" evidence="5">
    <location>
        <begin position="157"/>
        <end position="179"/>
    </location>
</feature>
<evidence type="ECO:0000256" key="4">
    <source>
        <dbReference type="ARBA" id="ARBA00023136"/>
    </source>
</evidence>
<evidence type="ECO:0000256" key="3">
    <source>
        <dbReference type="ARBA" id="ARBA00022989"/>
    </source>
</evidence>
<gene>
    <name evidence="6" type="ORF">CALCODRAFT_506125</name>
</gene>
<dbReference type="EMBL" id="KV423922">
    <property type="protein sequence ID" value="KZT61552.1"/>
    <property type="molecule type" value="Genomic_DNA"/>
</dbReference>